<organism evidence="1 2">
    <name type="scientific">Rubripirellula reticaptiva</name>
    <dbReference type="NCBI Taxonomy" id="2528013"/>
    <lineage>
        <taxon>Bacteria</taxon>
        <taxon>Pseudomonadati</taxon>
        <taxon>Planctomycetota</taxon>
        <taxon>Planctomycetia</taxon>
        <taxon>Pirellulales</taxon>
        <taxon>Pirellulaceae</taxon>
        <taxon>Rubripirellula</taxon>
    </lineage>
</organism>
<dbReference type="RefSeq" id="WP_186776258.1">
    <property type="nucleotide sequence ID" value="NZ_SJPX01000003.1"/>
</dbReference>
<gene>
    <name evidence="1" type="ORF">Poly59_30460</name>
</gene>
<protein>
    <submittedName>
        <fullName evidence="1">Uncharacterized protein</fullName>
    </submittedName>
</protein>
<name>A0A5C6ESW4_9BACT</name>
<dbReference type="Proteomes" id="UP000317977">
    <property type="component" value="Unassembled WGS sequence"/>
</dbReference>
<accession>A0A5C6ESW4</accession>
<comment type="caution">
    <text evidence="1">The sequence shown here is derived from an EMBL/GenBank/DDBJ whole genome shotgun (WGS) entry which is preliminary data.</text>
</comment>
<dbReference type="AlphaFoldDB" id="A0A5C6ESW4"/>
<reference evidence="1 2" key="1">
    <citation type="submission" date="2019-02" db="EMBL/GenBank/DDBJ databases">
        <title>Deep-cultivation of Planctomycetes and their phenomic and genomic characterization uncovers novel biology.</title>
        <authorList>
            <person name="Wiegand S."/>
            <person name="Jogler M."/>
            <person name="Boedeker C."/>
            <person name="Pinto D."/>
            <person name="Vollmers J."/>
            <person name="Rivas-Marin E."/>
            <person name="Kohn T."/>
            <person name="Peeters S.H."/>
            <person name="Heuer A."/>
            <person name="Rast P."/>
            <person name="Oberbeckmann S."/>
            <person name="Bunk B."/>
            <person name="Jeske O."/>
            <person name="Meyerdierks A."/>
            <person name="Storesund J.E."/>
            <person name="Kallscheuer N."/>
            <person name="Luecker S."/>
            <person name="Lage O.M."/>
            <person name="Pohl T."/>
            <person name="Merkel B.J."/>
            <person name="Hornburger P."/>
            <person name="Mueller R.-W."/>
            <person name="Bruemmer F."/>
            <person name="Labrenz M."/>
            <person name="Spormann A.M."/>
            <person name="Op Den Camp H."/>
            <person name="Overmann J."/>
            <person name="Amann R."/>
            <person name="Jetten M.S.M."/>
            <person name="Mascher T."/>
            <person name="Medema M.H."/>
            <person name="Devos D.P."/>
            <person name="Kaster A.-K."/>
            <person name="Ovreas L."/>
            <person name="Rohde M."/>
            <person name="Galperin M.Y."/>
            <person name="Jogler C."/>
        </authorList>
    </citation>
    <scope>NUCLEOTIDE SEQUENCE [LARGE SCALE GENOMIC DNA]</scope>
    <source>
        <strain evidence="1 2">Poly59</strain>
    </source>
</reference>
<sequence length="173" mass="20115">MRVVIWLMMPMQMQTTYGIFDNEADHIIAMVYDHASLESIVGTPCPACGANIVVAFSEDGTGFSLNCDGDPLHITKQQQIDNPPPWWQQCYEEPTDTTWYWREWHSYDDDGTLHMKISGWQADDVRWSGAMECARDHRDYELWRWILNESGCTKDLISDTDLDELRAQYEKAK</sequence>
<keyword evidence="2" id="KW-1185">Reference proteome</keyword>
<evidence type="ECO:0000313" key="1">
    <source>
        <dbReference type="EMBL" id="TWU51454.1"/>
    </source>
</evidence>
<dbReference type="EMBL" id="SJPX01000003">
    <property type="protein sequence ID" value="TWU51454.1"/>
    <property type="molecule type" value="Genomic_DNA"/>
</dbReference>
<evidence type="ECO:0000313" key="2">
    <source>
        <dbReference type="Proteomes" id="UP000317977"/>
    </source>
</evidence>
<proteinExistence type="predicted"/>